<keyword evidence="12" id="KW-0449">Lipoprotein</keyword>
<evidence type="ECO:0000256" key="8">
    <source>
        <dbReference type="ARBA" id="ARBA00023136"/>
    </source>
</evidence>
<feature type="active site" evidence="9">
    <location>
        <position position="126"/>
    </location>
</feature>
<evidence type="ECO:0000256" key="3">
    <source>
        <dbReference type="ARBA" id="ARBA00022670"/>
    </source>
</evidence>
<dbReference type="Pfam" id="PF01252">
    <property type="entry name" value="Peptidase_A8"/>
    <property type="match status" value="1"/>
</dbReference>
<evidence type="ECO:0000256" key="4">
    <source>
        <dbReference type="ARBA" id="ARBA00022692"/>
    </source>
</evidence>
<proteinExistence type="inferred from homology"/>
<evidence type="ECO:0000256" key="5">
    <source>
        <dbReference type="ARBA" id="ARBA00022750"/>
    </source>
</evidence>
<dbReference type="PANTHER" id="PTHR33695">
    <property type="entry name" value="LIPOPROTEIN SIGNAL PEPTIDASE"/>
    <property type="match status" value="1"/>
</dbReference>
<reference evidence="12 13" key="1">
    <citation type="journal article" date="2009" name="Appl. Environ. Microbiol.">
        <title>Genomic analysis of 'Elusimicrobium minutum,' the first cultivated representative of the phylum 'Elusimicrobia' (formerly termite group 1).</title>
        <authorList>
            <person name="Herlemann D.P.R."/>
            <person name="Geissinger O."/>
            <person name="Ikeda-Ohtsubo W."/>
            <person name="Kunin V."/>
            <person name="Sun H."/>
            <person name="Lapidus A."/>
            <person name="Hugenholtz P."/>
            <person name="Brune A."/>
        </authorList>
    </citation>
    <scope>NUCLEOTIDE SEQUENCE [LARGE SCALE GENOMIC DNA]</scope>
    <source>
        <strain evidence="12 13">Pei191</strain>
    </source>
</reference>
<dbReference type="NCBIfam" id="TIGR00077">
    <property type="entry name" value="lspA"/>
    <property type="match status" value="1"/>
</dbReference>
<organism evidence="12 13">
    <name type="scientific">Elusimicrobium minutum (strain Pei191)</name>
    <dbReference type="NCBI Taxonomy" id="445932"/>
    <lineage>
        <taxon>Bacteria</taxon>
        <taxon>Pseudomonadati</taxon>
        <taxon>Elusimicrobiota</taxon>
        <taxon>Elusimicrobia</taxon>
        <taxon>Elusimicrobiales</taxon>
        <taxon>Elusimicrobiaceae</taxon>
        <taxon>Elusimicrobium</taxon>
    </lineage>
</organism>
<evidence type="ECO:0000256" key="2">
    <source>
        <dbReference type="ARBA" id="ARBA00022475"/>
    </source>
</evidence>
<keyword evidence="2 9" id="KW-1003">Cell membrane</keyword>
<dbReference type="PRINTS" id="PR00781">
    <property type="entry name" value="LIPOSIGPTASE"/>
</dbReference>
<evidence type="ECO:0000256" key="10">
    <source>
        <dbReference type="RuleBase" id="RU000594"/>
    </source>
</evidence>
<protein>
    <recommendedName>
        <fullName evidence="9">Lipoprotein signal peptidase</fullName>
        <ecNumber evidence="9">3.4.23.36</ecNumber>
    </recommendedName>
    <alternativeName>
        <fullName evidence="9">Prolipoprotein signal peptidase</fullName>
    </alternativeName>
    <alternativeName>
        <fullName evidence="9">Signal peptidase II</fullName>
        <shortName evidence="9">SPase II</shortName>
    </alternativeName>
</protein>
<dbReference type="GO" id="GO:0006508">
    <property type="term" value="P:proteolysis"/>
    <property type="evidence" value="ECO:0007669"/>
    <property type="project" value="UniProtKB-KW"/>
</dbReference>
<keyword evidence="13" id="KW-1185">Reference proteome</keyword>
<evidence type="ECO:0000256" key="6">
    <source>
        <dbReference type="ARBA" id="ARBA00022801"/>
    </source>
</evidence>
<dbReference type="Proteomes" id="UP000001029">
    <property type="component" value="Chromosome"/>
</dbReference>
<gene>
    <name evidence="9" type="primary">lspA</name>
    <name evidence="12" type="ordered locus">Emin_1143</name>
</gene>
<dbReference type="STRING" id="445932.Emin_1143"/>
<dbReference type="PROSITE" id="PS00855">
    <property type="entry name" value="SPASE_II"/>
    <property type="match status" value="1"/>
</dbReference>
<feature type="active site" evidence="9">
    <location>
        <position position="140"/>
    </location>
</feature>
<dbReference type="OrthoDB" id="9810259at2"/>
<evidence type="ECO:0000256" key="7">
    <source>
        <dbReference type="ARBA" id="ARBA00022989"/>
    </source>
</evidence>
<dbReference type="GO" id="GO:0004190">
    <property type="term" value="F:aspartic-type endopeptidase activity"/>
    <property type="evidence" value="ECO:0007669"/>
    <property type="project" value="UniProtKB-UniRule"/>
</dbReference>
<sequence length="165" mass="18600">MSNILLKLKNWFILNKKTVIIVLIITGLDRVSKVFTLELLRPLGSIKIFKYFHLTYVENTGMAFGLFQNANLALAVMMCAVIIFLLVSWREIEKLRPPLGWLGLSFILGGAIGNLYDRIFLGYVVDFIDLRVWPVFNIADSFICIGAVLLAAAMLFPGKKETEAK</sequence>
<keyword evidence="4 9" id="KW-0812">Transmembrane</keyword>
<dbReference type="EC" id="3.4.23.36" evidence="9"/>
<comment type="function">
    <text evidence="9 10">This protein specifically catalyzes the removal of signal peptides from prolipoproteins.</text>
</comment>
<keyword evidence="5 9" id="KW-0064">Aspartyl protease</keyword>
<evidence type="ECO:0000313" key="13">
    <source>
        <dbReference type="Proteomes" id="UP000001029"/>
    </source>
</evidence>
<evidence type="ECO:0000256" key="1">
    <source>
        <dbReference type="ARBA" id="ARBA00006139"/>
    </source>
</evidence>
<dbReference type="RefSeq" id="WP_012415310.1">
    <property type="nucleotide sequence ID" value="NC_010644.1"/>
</dbReference>
<keyword evidence="9" id="KW-0997">Cell inner membrane</keyword>
<comment type="similarity">
    <text evidence="1 9 11">Belongs to the peptidase A8 family.</text>
</comment>
<keyword evidence="6 9" id="KW-0378">Hydrolase</keyword>
<dbReference type="HAMAP" id="MF_00161">
    <property type="entry name" value="LspA"/>
    <property type="match status" value="1"/>
</dbReference>
<dbReference type="EMBL" id="CP001055">
    <property type="protein sequence ID" value="ACC98695.1"/>
    <property type="molecule type" value="Genomic_DNA"/>
</dbReference>
<keyword evidence="3 9" id="KW-0645">Protease</keyword>
<comment type="catalytic activity">
    <reaction evidence="9 10">
        <text>Release of signal peptides from bacterial membrane prolipoproteins. Hydrolyzes -Xaa-Yaa-Zaa-|-(S,diacylglyceryl)Cys-, in which Xaa is hydrophobic (preferably Leu), and Yaa (Ala or Ser) and Zaa (Gly or Ala) have small, neutral side chains.</text>
        <dbReference type="EC" id="3.4.23.36"/>
    </reaction>
</comment>
<accession>B2KDU9</accession>
<dbReference type="PANTHER" id="PTHR33695:SF1">
    <property type="entry name" value="LIPOPROTEIN SIGNAL PEPTIDASE"/>
    <property type="match status" value="1"/>
</dbReference>
<name>B2KDU9_ELUMP</name>
<evidence type="ECO:0000313" key="12">
    <source>
        <dbReference type="EMBL" id="ACC98695.1"/>
    </source>
</evidence>
<comment type="caution">
    <text evidence="9">Lacks conserved residue(s) required for the propagation of feature annotation.</text>
</comment>
<evidence type="ECO:0000256" key="9">
    <source>
        <dbReference type="HAMAP-Rule" id="MF_00161"/>
    </source>
</evidence>
<dbReference type="KEGG" id="emi:Emin_1143"/>
<comment type="pathway">
    <text evidence="9">Protein modification; lipoprotein biosynthesis (signal peptide cleavage).</text>
</comment>
<keyword evidence="8 9" id="KW-0472">Membrane</keyword>
<feature type="transmembrane region" description="Helical" evidence="9">
    <location>
        <begin position="99"/>
        <end position="116"/>
    </location>
</feature>
<comment type="subcellular location">
    <subcellularLocation>
        <location evidence="9">Cell inner membrane</location>
        <topology evidence="9">Multi-pass membrane protein</topology>
    </subcellularLocation>
</comment>
<dbReference type="HOGENOM" id="CLU_083252_3_1_0"/>
<dbReference type="AlphaFoldDB" id="B2KDU9"/>
<feature type="transmembrane region" description="Helical" evidence="9">
    <location>
        <begin position="60"/>
        <end position="87"/>
    </location>
</feature>
<evidence type="ECO:0000256" key="11">
    <source>
        <dbReference type="RuleBase" id="RU004181"/>
    </source>
</evidence>
<dbReference type="GO" id="GO:0005886">
    <property type="term" value="C:plasma membrane"/>
    <property type="evidence" value="ECO:0007669"/>
    <property type="project" value="UniProtKB-SubCell"/>
</dbReference>
<dbReference type="InterPro" id="IPR001872">
    <property type="entry name" value="Peptidase_A8"/>
</dbReference>
<feature type="transmembrane region" description="Helical" evidence="9">
    <location>
        <begin position="136"/>
        <end position="156"/>
    </location>
</feature>
<dbReference type="UniPathway" id="UPA00665"/>
<keyword evidence="7 9" id="KW-1133">Transmembrane helix</keyword>